<dbReference type="SMART" id="SM00875">
    <property type="entry name" value="BACK"/>
    <property type="match status" value="1"/>
</dbReference>
<dbReference type="Pfam" id="PF07707">
    <property type="entry name" value="BACK"/>
    <property type="match status" value="1"/>
</dbReference>
<feature type="domain" description="BTB" evidence="4">
    <location>
        <begin position="52"/>
        <end position="112"/>
    </location>
</feature>
<evidence type="ECO:0000256" key="2">
    <source>
        <dbReference type="ARBA" id="ARBA00022737"/>
    </source>
</evidence>
<dbReference type="InterPro" id="IPR006652">
    <property type="entry name" value="Kelch_1"/>
</dbReference>
<feature type="compositionally biased region" description="Low complexity" evidence="3">
    <location>
        <begin position="14"/>
        <end position="24"/>
    </location>
</feature>
<sequence>MSSAGPSLSYPQRSSAGGEAGAASDRGNYSSDRHAGLLLAQMNKMRLQSDFCDVRLLVGGRVFGVHKLVLAASGPYFAALFSGAMSEAHEEEPNIFKKALLLLRTGSIDVTVDTVQELMVAADMLQLSEVVDICGEFLRAHMDPSNCVGIYRFLEQIACMDLLQFTEDYIHVHFLEVCASEEFSSLSKDQLVKLLRSEELRIEDEYQVFTAAMDWLHHNVPHRKKHVVEVLEPVRFPLLSPQRLFKYIEGISDFSLRVALQTLLREYTEVNKSPKESKPFSLLQTAKARPRRKARKYLYAIGGYTRLQGGRWSDSRALSCVERFDSFSQYWTTVSSLHQARSGLGVSVLEGMIYVVGGEKDSMIFDCTERYDPVTKQWAAVASLNYPRCGVGVCSCHGALYALGFIYVIGGISDEGTELRSAEVYDPISRRWSALPVMVTRRAYEKWVEVAPMAVPRAGVTVAAVNGLLYAVGGRTSSRDFSAPVTVDSVEIYDPHLDTWTEIGNMITSRCDGGVAVL</sequence>
<dbReference type="SUPFAM" id="SSF54695">
    <property type="entry name" value="POZ domain"/>
    <property type="match status" value="1"/>
</dbReference>
<dbReference type="CDD" id="cd18466">
    <property type="entry name" value="BACK_KLHL27_IPP"/>
    <property type="match status" value="1"/>
</dbReference>
<dbReference type="PIRSF" id="PIRSF037037">
    <property type="entry name" value="Kelch-like_protein_gigaxonin"/>
    <property type="match status" value="1"/>
</dbReference>
<dbReference type="PANTHER" id="PTHR24412">
    <property type="entry name" value="KELCH PROTEIN"/>
    <property type="match status" value="1"/>
</dbReference>
<keyword evidence="1" id="KW-0880">Kelch repeat</keyword>
<keyword evidence="6" id="KW-1185">Reference proteome</keyword>
<dbReference type="SUPFAM" id="SSF50965">
    <property type="entry name" value="Galactose oxidase, central domain"/>
    <property type="match status" value="1"/>
</dbReference>
<dbReference type="PANTHER" id="PTHR24412:SF35">
    <property type="entry name" value="ACTIN-BINDING PROTEIN IPP"/>
    <property type="match status" value="1"/>
</dbReference>
<dbReference type="PROSITE" id="PS50097">
    <property type="entry name" value="BTB"/>
    <property type="match status" value="1"/>
</dbReference>
<dbReference type="Gene3D" id="3.30.710.10">
    <property type="entry name" value="Potassium Channel Kv1.1, Chain A"/>
    <property type="match status" value="1"/>
</dbReference>
<evidence type="ECO:0000256" key="3">
    <source>
        <dbReference type="SAM" id="MobiDB-lite"/>
    </source>
</evidence>
<dbReference type="InterPro" id="IPR011333">
    <property type="entry name" value="SKP1/BTB/POZ_sf"/>
</dbReference>
<dbReference type="Gene3D" id="2.120.10.80">
    <property type="entry name" value="Kelch-type beta propeller"/>
    <property type="match status" value="2"/>
</dbReference>
<comment type="caution">
    <text evidence="5">The sequence shown here is derived from an EMBL/GenBank/DDBJ whole genome shotgun (WGS) entry which is preliminary data.</text>
</comment>
<gene>
    <name evidence="5" type="ORF">H4Q32_003631</name>
</gene>
<dbReference type="InterPro" id="IPR047067">
    <property type="entry name" value="IPP_BACK"/>
</dbReference>
<evidence type="ECO:0000313" key="6">
    <source>
        <dbReference type="Proteomes" id="UP000830375"/>
    </source>
</evidence>
<dbReference type="InterPro" id="IPR017096">
    <property type="entry name" value="BTB-kelch_protein"/>
</dbReference>
<dbReference type="SMART" id="SM00225">
    <property type="entry name" value="BTB"/>
    <property type="match status" value="1"/>
</dbReference>
<dbReference type="InterPro" id="IPR015915">
    <property type="entry name" value="Kelch-typ_b-propeller"/>
</dbReference>
<feature type="compositionally biased region" description="Polar residues" evidence="3">
    <location>
        <begin position="1"/>
        <end position="13"/>
    </location>
</feature>
<keyword evidence="2" id="KW-0677">Repeat</keyword>
<reference evidence="5 6" key="1">
    <citation type="submission" date="2022-01" db="EMBL/GenBank/DDBJ databases">
        <title>A high-quality chromosome-level genome assembly of rohu carp, Labeo rohita.</title>
        <authorList>
            <person name="Arick M.A. II"/>
            <person name="Hsu C.-Y."/>
            <person name="Magbanua Z."/>
            <person name="Pechanova O."/>
            <person name="Grover C."/>
            <person name="Miller E."/>
            <person name="Thrash A."/>
            <person name="Ezzel L."/>
            <person name="Alam S."/>
            <person name="Benzie J."/>
            <person name="Hamilton M."/>
            <person name="Karsi A."/>
            <person name="Lawrence M.L."/>
            <person name="Peterson D.G."/>
        </authorList>
    </citation>
    <scope>NUCLEOTIDE SEQUENCE [LARGE SCALE GENOMIC DNA]</scope>
    <source>
        <strain evidence="6">BAU-BD-2019</strain>
        <tissue evidence="5">Blood</tissue>
    </source>
</reference>
<organism evidence="5 6">
    <name type="scientific">Labeo rohita</name>
    <name type="common">Indian major carp</name>
    <name type="synonym">Cyprinus rohita</name>
    <dbReference type="NCBI Taxonomy" id="84645"/>
    <lineage>
        <taxon>Eukaryota</taxon>
        <taxon>Metazoa</taxon>
        <taxon>Chordata</taxon>
        <taxon>Craniata</taxon>
        <taxon>Vertebrata</taxon>
        <taxon>Euteleostomi</taxon>
        <taxon>Actinopterygii</taxon>
        <taxon>Neopterygii</taxon>
        <taxon>Teleostei</taxon>
        <taxon>Ostariophysi</taxon>
        <taxon>Cypriniformes</taxon>
        <taxon>Cyprinidae</taxon>
        <taxon>Labeoninae</taxon>
        <taxon>Labeonini</taxon>
        <taxon>Labeo</taxon>
    </lineage>
</organism>
<accession>A0ABQ8MWH8</accession>
<protein>
    <submittedName>
        <fullName evidence="5">Actin-binding protein IPP</fullName>
    </submittedName>
</protein>
<dbReference type="InterPro" id="IPR011043">
    <property type="entry name" value="Gal_Oxase/kelch_b-propeller"/>
</dbReference>
<evidence type="ECO:0000256" key="1">
    <source>
        <dbReference type="ARBA" id="ARBA00022441"/>
    </source>
</evidence>
<dbReference type="EMBL" id="JACTAM010000002">
    <property type="protein sequence ID" value="KAI2667207.1"/>
    <property type="molecule type" value="Genomic_DNA"/>
</dbReference>
<evidence type="ECO:0000259" key="4">
    <source>
        <dbReference type="PROSITE" id="PS50097"/>
    </source>
</evidence>
<dbReference type="Proteomes" id="UP000830375">
    <property type="component" value="Unassembled WGS sequence"/>
</dbReference>
<dbReference type="Gene3D" id="1.25.40.420">
    <property type="match status" value="1"/>
</dbReference>
<feature type="region of interest" description="Disordered" evidence="3">
    <location>
        <begin position="1"/>
        <end position="27"/>
    </location>
</feature>
<name>A0ABQ8MWH8_LABRO</name>
<dbReference type="Pfam" id="PF00651">
    <property type="entry name" value="BTB"/>
    <property type="match status" value="1"/>
</dbReference>
<dbReference type="InterPro" id="IPR011705">
    <property type="entry name" value="BACK"/>
</dbReference>
<dbReference type="InterPro" id="IPR000210">
    <property type="entry name" value="BTB/POZ_dom"/>
</dbReference>
<evidence type="ECO:0000313" key="5">
    <source>
        <dbReference type="EMBL" id="KAI2667207.1"/>
    </source>
</evidence>
<dbReference type="Pfam" id="PF01344">
    <property type="entry name" value="Kelch_1"/>
    <property type="match status" value="3"/>
</dbReference>
<proteinExistence type="predicted"/>
<dbReference type="SMART" id="SM00612">
    <property type="entry name" value="Kelch"/>
    <property type="match status" value="4"/>
</dbReference>